<gene>
    <name evidence="2" type="ORF">CEXT_141911</name>
</gene>
<sequence length="87" mass="9931">MTIFLPAVRICKDASKKAPSLLRCFLLFNLAKEETRRWQRASFPSLLSTERKYPVKQSGVPPRSCPVRAPQDRTGSRSPAGRDWLRT</sequence>
<reference evidence="2 3" key="1">
    <citation type="submission" date="2021-06" db="EMBL/GenBank/DDBJ databases">
        <title>Caerostris extrusa draft genome.</title>
        <authorList>
            <person name="Kono N."/>
            <person name="Arakawa K."/>
        </authorList>
    </citation>
    <scope>NUCLEOTIDE SEQUENCE [LARGE SCALE GENOMIC DNA]</scope>
</reference>
<accession>A0AAV4QN60</accession>
<proteinExistence type="predicted"/>
<organism evidence="2 3">
    <name type="scientific">Caerostris extrusa</name>
    <name type="common">Bark spider</name>
    <name type="synonym">Caerostris bankana</name>
    <dbReference type="NCBI Taxonomy" id="172846"/>
    <lineage>
        <taxon>Eukaryota</taxon>
        <taxon>Metazoa</taxon>
        <taxon>Ecdysozoa</taxon>
        <taxon>Arthropoda</taxon>
        <taxon>Chelicerata</taxon>
        <taxon>Arachnida</taxon>
        <taxon>Araneae</taxon>
        <taxon>Araneomorphae</taxon>
        <taxon>Entelegynae</taxon>
        <taxon>Araneoidea</taxon>
        <taxon>Araneidae</taxon>
        <taxon>Caerostris</taxon>
    </lineage>
</organism>
<dbReference type="AlphaFoldDB" id="A0AAV4QN60"/>
<comment type="caution">
    <text evidence="2">The sequence shown here is derived from an EMBL/GenBank/DDBJ whole genome shotgun (WGS) entry which is preliminary data.</text>
</comment>
<name>A0AAV4QN60_CAEEX</name>
<evidence type="ECO:0000256" key="1">
    <source>
        <dbReference type="SAM" id="MobiDB-lite"/>
    </source>
</evidence>
<evidence type="ECO:0000313" key="3">
    <source>
        <dbReference type="Proteomes" id="UP001054945"/>
    </source>
</evidence>
<dbReference type="Proteomes" id="UP001054945">
    <property type="component" value="Unassembled WGS sequence"/>
</dbReference>
<feature type="region of interest" description="Disordered" evidence="1">
    <location>
        <begin position="52"/>
        <end position="87"/>
    </location>
</feature>
<dbReference type="EMBL" id="BPLR01006546">
    <property type="protein sequence ID" value="GIY10630.1"/>
    <property type="molecule type" value="Genomic_DNA"/>
</dbReference>
<protein>
    <submittedName>
        <fullName evidence="2">Uncharacterized protein</fullName>
    </submittedName>
</protein>
<evidence type="ECO:0000313" key="2">
    <source>
        <dbReference type="EMBL" id="GIY10630.1"/>
    </source>
</evidence>
<keyword evidence="3" id="KW-1185">Reference proteome</keyword>